<dbReference type="HOGENOM" id="CLU_2230434_0_0_2"/>
<gene>
    <name evidence="1" type="ORF">MSVAZ_1879</name>
</gene>
<dbReference type="RefSeq" id="WP_157206063.1">
    <property type="nucleotide sequence ID" value="NZ_CP009520.1"/>
</dbReference>
<keyword evidence="2" id="KW-1185">Reference proteome</keyword>
<name>A0A0E3Q6G9_9EURY</name>
<accession>A0A0E3Q6G9</accession>
<sequence>MDLRELLDIVTEDFSFSTTKENVVKKKIKNYVVENIQRIIFGDPKKISEMLGANSDDYIGTSYVERIKLTIRTSLVRFVRKKVNFSKIMKKHTKTFDLFQAWITL</sequence>
<organism evidence="1 2">
    <name type="scientific">Methanosarcina vacuolata Z-761</name>
    <dbReference type="NCBI Taxonomy" id="1434123"/>
    <lineage>
        <taxon>Archaea</taxon>
        <taxon>Methanobacteriati</taxon>
        <taxon>Methanobacteriota</taxon>
        <taxon>Stenosarchaea group</taxon>
        <taxon>Methanomicrobia</taxon>
        <taxon>Methanosarcinales</taxon>
        <taxon>Methanosarcinaceae</taxon>
        <taxon>Methanosarcina</taxon>
    </lineage>
</organism>
<dbReference type="GeneID" id="24810327"/>
<evidence type="ECO:0000313" key="2">
    <source>
        <dbReference type="Proteomes" id="UP000033096"/>
    </source>
</evidence>
<dbReference type="AlphaFoldDB" id="A0A0E3Q6G9"/>
<dbReference type="PATRIC" id="fig|1434123.4.peg.2275"/>
<dbReference type="KEGG" id="mvc:MSVAZ_1879"/>
<reference evidence="1 2" key="1">
    <citation type="submission" date="2014-07" db="EMBL/GenBank/DDBJ databases">
        <title>Methanogenic archaea and the global carbon cycle.</title>
        <authorList>
            <person name="Henriksen J.R."/>
            <person name="Luke J."/>
            <person name="Reinhart S."/>
            <person name="Benedict M.N."/>
            <person name="Youngblut N.D."/>
            <person name="Metcalf M.E."/>
            <person name="Whitaker R.J."/>
            <person name="Metcalf W.W."/>
        </authorList>
    </citation>
    <scope>NUCLEOTIDE SEQUENCE [LARGE SCALE GENOMIC DNA]</scope>
    <source>
        <strain evidence="1 2">Z-761</strain>
    </source>
</reference>
<evidence type="ECO:0000313" key="1">
    <source>
        <dbReference type="EMBL" id="AKB44148.1"/>
    </source>
</evidence>
<dbReference type="Proteomes" id="UP000033096">
    <property type="component" value="Chromosome"/>
</dbReference>
<dbReference type="EMBL" id="CP009520">
    <property type="protein sequence ID" value="AKB44148.1"/>
    <property type="molecule type" value="Genomic_DNA"/>
</dbReference>
<protein>
    <submittedName>
        <fullName evidence="1">Uncharacterized protein</fullName>
    </submittedName>
</protein>
<proteinExistence type="predicted"/>